<dbReference type="Proteomes" id="UP000284706">
    <property type="component" value="Unassembled WGS sequence"/>
</dbReference>
<keyword evidence="9" id="KW-0325">Glycoprotein</keyword>
<feature type="transmembrane region" description="Helical" evidence="11">
    <location>
        <begin position="61"/>
        <end position="83"/>
    </location>
</feature>
<evidence type="ECO:0000256" key="5">
    <source>
        <dbReference type="ARBA" id="ARBA00022692"/>
    </source>
</evidence>
<dbReference type="PANTHER" id="PTHR21072:SF13">
    <property type="entry name" value="GPI TRANSAMIDASE COMPONENT PIG-S"/>
    <property type="match status" value="1"/>
</dbReference>
<comment type="pathway">
    <text evidence="2">Glycolipid biosynthesis; glycosylphosphatidylinositol-anchor biosynthesis.</text>
</comment>
<dbReference type="EMBL" id="NHYE01004861">
    <property type="protein sequence ID" value="PPQ81503.1"/>
    <property type="molecule type" value="Genomic_DNA"/>
</dbReference>
<feature type="compositionally biased region" description="Polar residues" evidence="10">
    <location>
        <begin position="26"/>
        <end position="37"/>
    </location>
</feature>
<dbReference type="STRING" id="231916.A0A409WSK5"/>
<keyword evidence="7 11" id="KW-1133">Transmembrane helix</keyword>
<name>A0A409WSK5_9AGAR</name>
<dbReference type="AlphaFoldDB" id="A0A409WSK5"/>
<evidence type="ECO:0000313" key="12">
    <source>
        <dbReference type="EMBL" id="PPQ81503.1"/>
    </source>
</evidence>
<keyword evidence="4" id="KW-0337">GPI-anchor biosynthesis</keyword>
<accession>A0A409WSK5</accession>
<evidence type="ECO:0000256" key="9">
    <source>
        <dbReference type="ARBA" id="ARBA00023180"/>
    </source>
</evidence>
<dbReference type="Pfam" id="PF10510">
    <property type="entry name" value="PIG-S"/>
    <property type="match status" value="2"/>
</dbReference>
<dbReference type="OrthoDB" id="28748at2759"/>
<dbReference type="GO" id="GO:0006506">
    <property type="term" value="P:GPI anchor biosynthetic process"/>
    <property type="evidence" value="ECO:0007669"/>
    <property type="project" value="UniProtKB-UniPathway"/>
</dbReference>
<dbReference type="GO" id="GO:0042765">
    <property type="term" value="C:GPI-anchor transamidase complex"/>
    <property type="evidence" value="ECO:0007669"/>
    <property type="project" value="InterPro"/>
</dbReference>
<proteinExistence type="inferred from homology"/>
<evidence type="ECO:0000256" key="8">
    <source>
        <dbReference type="ARBA" id="ARBA00023136"/>
    </source>
</evidence>
<reference evidence="12 13" key="1">
    <citation type="journal article" date="2018" name="Evol. Lett.">
        <title>Horizontal gene cluster transfer increased hallucinogenic mushroom diversity.</title>
        <authorList>
            <person name="Reynolds H.T."/>
            <person name="Vijayakumar V."/>
            <person name="Gluck-Thaler E."/>
            <person name="Korotkin H.B."/>
            <person name="Matheny P.B."/>
            <person name="Slot J.C."/>
        </authorList>
    </citation>
    <scope>NUCLEOTIDE SEQUENCE [LARGE SCALE GENOMIC DNA]</scope>
    <source>
        <strain evidence="12 13">SRW20</strain>
    </source>
</reference>
<dbReference type="InterPro" id="IPR019540">
    <property type="entry name" value="PtdIno-glycan_biosynth_class_S"/>
</dbReference>
<dbReference type="InParanoid" id="A0A409WSK5"/>
<evidence type="ECO:0000256" key="6">
    <source>
        <dbReference type="ARBA" id="ARBA00022824"/>
    </source>
</evidence>
<keyword evidence="13" id="KW-1185">Reference proteome</keyword>
<gene>
    <name evidence="12" type="ORF">CVT26_011646</name>
</gene>
<dbReference type="PANTHER" id="PTHR21072">
    <property type="entry name" value="GPI TRANSAMIDASE COMPONENT PIG-S"/>
    <property type="match status" value="1"/>
</dbReference>
<dbReference type="GO" id="GO:0016255">
    <property type="term" value="P:attachment of GPI anchor to protein"/>
    <property type="evidence" value="ECO:0007669"/>
    <property type="project" value="InterPro"/>
</dbReference>
<evidence type="ECO:0000256" key="1">
    <source>
        <dbReference type="ARBA" id="ARBA00004477"/>
    </source>
</evidence>
<evidence type="ECO:0000256" key="3">
    <source>
        <dbReference type="ARBA" id="ARBA00005316"/>
    </source>
</evidence>
<evidence type="ECO:0000256" key="11">
    <source>
        <dbReference type="SAM" id="Phobius"/>
    </source>
</evidence>
<evidence type="ECO:0000256" key="7">
    <source>
        <dbReference type="ARBA" id="ARBA00022989"/>
    </source>
</evidence>
<evidence type="ECO:0000256" key="10">
    <source>
        <dbReference type="SAM" id="MobiDB-lite"/>
    </source>
</evidence>
<dbReference type="FunCoup" id="A0A409WSK5">
    <property type="interactions" value="531"/>
</dbReference>
<comment type="caution">
    <text evidence="12">The sequence shown here is derived from an EMBL/GenBank/DDBJ whole genome shotgun (WGS) entry which is preliminary data.</text>
</comment>
<keyword evidence="8 11" id="KW-0472">Membrane</keyword>
<evidence type="ECO:0000256" key="4">
    <source>
        <dbReference type="ARBA" id="ARBA00022502"/>
    </source>
</evidence>
<organism evidence="12 13">
    <name type="scientific">Gymnopilus dilepis</name>
    <dbReference type="NCBI Taxonomy" id="231916"/>
    <lineage>
        <taxon>Eukaryota</taxon>
        <taxon>Fungi</taxon>
        <taxon>Dikarya</taxon>
        <taxon>Basidiomycota</taxon>
        <taxon>Agaricomycotina</taxon>
        <taxon>Agaricomycetes</taxon>
        <taxon>Agaricomycetidae</taxon>
        <taxon>Agaricales</taxon>
        <taxon>Agaricineae</taxon>
        <taxon>Hymenogastraceae</taxon>
        <taxon>Gymnopilus</taxon>
    </lineage>
</organism>
<evidence type="ECO:0000313" key="13">
    <source>
        <dbReference type="Proteomes" id="UP000284706"/>
    </source>
</evidence>
<comment type="similarity">
    <text evidence="3">Belongs to the PIGS family.</text>
</comment>
<keyword evidence="5 11" id="KW-0812">Transmembrane</keyword>
<evidence type="ECO:0008006" key="14">
    <source>
        <dbReference type="Google" id="ProtNLM"/>
    </source>
</evidence>
<feature type="region of interest" description="Disordered" evidence="10">
    <location>
        <begin position="25"/>
        <end position="44"/>
    </location>
</feature>
<comment type="subcellular location">
    <subcellularLocation>
        <location evidence="1">Endoplasmic reticulum membrane</location>
        <topology evidence="1">Multi-pass membrane protein</topology>
    </subcellularLocation>
</comment>
<dbReference type="UniPathway" id="UPA00196"/>
<sequence>MRKWEIRKSKKEEVKETLQELEMSPATYQQAAKQNSTTKDDALALPPSLRDPKKLFFQSDWIRRSIIAAYWAVILLALPIWWYTTSIERLALPTRRVHQVAENRLELPITVCVDSHQPFVEDVRRRLSVRIAAEPDRWKGLVVEVRGDSNCNNLREQAYVVSPAASEPATIRNRQIFLPLHKPNSSQRVVDTLASLLSPYTAASNREHRVTQYSPRYRLAFSLLNEDAAAGDAYLAWKVLVGLKAHINPITRRLSALHNFTIESQVQYHAPLAFSPVQMDDSYGITPEDLTVFVNSAEWTLCRLPSFWTPSISSAFLLPQWGGIVIHNPDSQTGGTTELPLQNLHEVFTIFANQLLALLGVPTLPPEVVNMDTSVDLSDWQLDALIRRRTLENVHESQDTLLSIVKLVDQIEDMPVGEDVRGDIEDALEALNKVNILSGHSHCTSAHLKLGL</sequence>
<protein>
    <recommendedName>
        <fullName evidence="14">GPI transamidase component PIG-S</fullName>
    </recommendedName>
</protein>
<keyword evidence="6" id="KW-0256">Endoplasmic reticulum</keyword>
<evidence type="ECO:0000256" key="2">
    <source>
        <dbReference type="ARBA" id="ARBA00004687"/>
    </source>
</evidence>